<keyword evidence="2 3" id="KW-0663">Pyridoxal phosphate</keyword>
<dbReference type="GO" id="GO:0030170">
    <property type="term" value="F:pyridoxal phosphate binding"/>
    <property type="evidence" value="ECO:0007669"/>
    <property type="project" value="InterPro"/>
</dbReference>
<evidence type="ECO:0000256" key="1">
    <source>
        <dbReference type="ARBA" id="ARBA00001933"/>
    </source>
</evidence>
<reference evidence="4 5" key="1">
    <citation type="submission" date="2015-08" db="EMBL/GenBank/DDBJ databases">
        <title>Genome sequencing of Penicillium nordicum.</title>
        <authorList>
            <person name="Nguyen H.D."/>
            <person name="Seifert K.A."/>
        </authorList>
    </citation>
    <scope>NUCLEOTIDE SEQUENCE [LARGE SCALE GENOMIC DNA]</scope>
    <source>
        <strain evidence="4 5">DAOMC 185683</strain>
    </source>
</reference>
<dbReference type="InterPro" id="IPR015424">
    <property type="entry name" value="PyrdxlP-dep_Trfase"/>
</dbReference>
<evidence type="ECO:0000313" key="4">
    <source>
        <dbReference type="EMBL" id="KOS41095.1"/>
    </source>
</evidence>
<evidence type="ECO:0000313" key="5">
    <source>
        <dbReference type="Proteomes" id="UP000037696"/>
    </source>
</evidence>
<dbReference type="EMBL" id="LHQQ01000142">
    <property type="protein sequence ID" value="KOS41095.1"/>
    <property type="molecule type" value="Genomic_DNA"/>
</dbReference>
<dbReference type="PANTHER" id="PTHR42699">
    <property type="match status" value="1"/>
</dbReference>
<accession>A0A0N0RYD4</accession>
<proteinExistence type="inferred from homology"/>
<dbReference type="STRING" id="229535.A0A0N0RYD4"/>
<evidence type="ECO:0000256" key="2">
    <source>
        <dbReference type="ARBA" id="ARBA00022898"/>
    </source>
</evidence>
<name>A0A0N0RYD4_9EURO</name>
<keyword evidence="5" id="KW-1185">Reference proteome</keyword>
<dbReference type="PANTHER" id="PTHR42699:SF1">
    <property type="entry name" value="CYSTATHIONINE GAMMA-SYNTHASE-RELATED"/>
    <property type="match status" value="1"/>
</dbReference>
<gene>
    <name evidence="4" type="ORF">ACN38_g8046</name>
</gene>
<evidence type="ECO:0000256" key="3">
    <source>
        <dbReference type="RuleBase" id="RU362118"/>
    </source>
</evidence>
<dbReference type="GO" id="GO:0003962">
    <property type="term" value="F:cystathionine gamma-synthase activity"/>
    <property type="evidence" value="ECO:0007669"/>
    <property type="project" value="TreeGrafter"/>
</dbReference>
<comment type="caution">
    <text evidence="4">The sequence shown here is derived from an EMBL/GenBank/DDBJ whole genome shotgun (WGS) entry which is preliminary data.</text>
</comment>
<dbReference type="InterPro" id="IPR000277">
    <property type="entry name" value="Cys/Met-Metab_PyrdxlP-dep_enz"/>
</dbReference>
<evidence type="ECO:0008006" key="6">
    <source>
        <dbReference type="Google" id="ProtNLM"/>
    </source>
</evidence>
<protein>
    <recommendedName>
        <fullName evidence="6">Cystathionine gamma-synthase</fullName>
    </recommendedName>
</protein>
<comment type="similarity">
    <text evidence="3">Belongs to the trans-sulfuration enzymes family.</text>
</comment>
<dbReference type="GO" id="GO:0019346">
    <property type="term" value="P:transsulfuration"/>
    <property type="evidence" value="ECO:0007669"/>
    <property type="project" value="InterPro"/>
</dbReference>
<dbReference type="Proteomes" id="UP000037696">
    <property type="component" value="Unassembled WGS sequence"/>
</dbReference>
<dbReference type="InterPro" id="IPR015421">
    <property type="entry name" value="PyrdxlP-dep_Trfase_major"/>
</dbReference>
<organism evidence="4 5">
    <name type="scientific">Penicillium nordicum</name>
    <dbReference type="NCBI Taxonomy" id="229535"/>
    <lineage>
        <taxon>Eukaryota</taxon>
        <taxon>Fungi</taxon>
        <taxon>Dikarya</taxon>
        <taxon>Ascomycota</taxon>
        <taxon>Pezizomycotina</taxon>
        <taxon>Eurotiomycetes</taxon>
        <taxon>Eurotiomycetidae</taxon>
        <taxon>Eurotiales</taxon>
        <taxon>Aspergillaceae</taxon>
        <taxon>Penicillium</taxon>
    </lineage>
</organism>
<comment type="cofactor">
    <cofactor evidence="1 3">
        <name>pyridoxal 5'-phosphate</name>
        <dbReference type="ChEBI" id="CHEBI:597326"/>
    </cofactor>
</comment>
<dbReference type="AlphaFoldDB" id="A0A0N0RYD4"/>
<dbReference type="InterPro" id="IPR051750">
    <property type="entry name" value="Trans-sulfuration_enzymes"/>
</dbReference>
<dbReference type="Gene3D" id="3.90.1150.10">
    <property type="entry name" value="Aspartate Aminotransferase, domain 1"/>
    <property type="match status" value="1"/>
</dbReference>
<dbReference type="Pfam" id="PF01053">
    <property type="entry name" value="Cys_Met_Meta_PP"/>
    <property type="match status" value="1"/>
</dbReference>
<dbReference type="SUPFAM" id="SSF53383">
    <property type="entry name" value="PLP-dependent transferases"/>
    <property type="match status" value="1"/>
</dbReference>
<dbReference type="OrthoDB" id="10047078at2759"/>
<sequence length="554" mass="61835">MTVSERPSLGETVPRRPHAVSVQLETWKNIVGMGLGDAKLLATLQHGYPRSILHKSVKDLSIRCRDMLDQKHVRDSIMLFSSGTAASRCRDYILTLKGDKEADVSPSSVLLYLIEVLSHPGHNSYDQANDVLYAVAYPKSAAVLAATFWRLTGTGLSSRQAEDCLRKHVDLQPMQLDLSRTRPSPITLHPVYNALLSRIAGLVERTVPTVPRPSKVTNSDVFLYPSGMSSIYHVHQLLLNWRAGETTILGFSYELTIKMMETYGPELHFYSFGTDGELDQLASYLEQTPPEVHKMQAIWCECPSNPLLRTVNLRRVRQLAKKHDLVVVVDETIGGFANVDVLDVADIVISSLTKTFNGYGDVLAGSVIFNPNSVYYTELHGRLSASYVNTLYVEDAIQLERNSRNYLSRTARTNETAFYLVSRLISLVDDPASPIAAVYYPSVCWSVENYRAQMRPATADFIPGYGCLFTIRFEDVPSAILFFNNFHVCKGPSFGADVTIALPYVQMVLQNEKDWARRNGLEETIVRVAVGLEDGAKIWNRMEDALAAASMGRK</sequence>
<dbReference type="Gene3D" id="3.40.640.10">
    <property type="entry name" value="Type I PLP-dependent aspartate aminotransferase-like (Major domain)"/>
    <property type="match status" value="1"/>
</dbReference>
<dbReference type="InterPro" id="IPR015422">
    <property type="entry name" value="PyrdxlP-dep_Trfase_small"/>
</dbReference>